<dbReference type="EMBL" id="VRTS01000008">
    <property type="protein sequence ID" value="TXK60777.1"/>
    <property type="molecule type" value="Genomic_DNA"/>
</dbReference>
<sequence length="195" mass="21971">MPELLPEVPPSMPRGGNAFTRWIGRLVMRLGGWRVVGELPDMKRVMIIFAPHSSGWDAVWGLAAKVALGVHVNFMIKKEACVGPLGWLLRRMGAIPIDRSSPGGVVRDISRRFHAQDAMWLGIAPEGTRKPVERWKTGFWRIAKTARVPVLAVYIHYPEREIGVGGMFELGEDAEADMLRMRESFRPYRGRNRGV</sequence>
<dbReference type="SUPFAM" id="SSF69593">
    <property type="entry name" value="Glycerol-3-phosphate (1)-acyltransferase"/>
    <property type="match status" value="1"/>
</dbReference>
<dbReference type="GO" id="GO:0003841">
    <property type="term" value="F:1-acylglycerol-3-phosphate O-acyltransferase activity"/>
    <property type="evidence" value="ECO:0007669"/>
    <property type="project" value="TreeGrafter"/>
</dbReference>
<dbReference type="PANTHER" id="PTHR10434:SF9">
    <property type="entry name" value="PHOSPHOLIPID_GLYCEROL ACYLTRANSFERASE DOMAIN-CONTAINING PROTEIN"/>
    <property type="match status" value="1"/>
</dbReference>
<dbReference type="AlphaFoldDB" id="A0A5C8KJJ3"/>
<evidence type="ECO:0000256" key="2">
    <source>
        <dbReference type="ARBA" id="ARBA00022679"/>
    </source>
</evidence>
<dbReference type="GO" id="GO:0006654">
    <property type="term" value="P:phosphatidic acid biosynthetic process"/>
    <property type="evidence" value="ECO:0007669"/>
    <property type="project" value="TreeGrafter"/>
</dbReference>
<dbReference type="OrthoDB" id="9796839at2"/>
<evidence type="ECO:0000259" key="4">
    <source>
        <dbReference type="SMART" id="SM00563"/>
    </source>
</evidence>
<comment type="caution">
    <text evidence="5">The sequence shown here is derived from an EMBL/GenBank/DDBJ whole genome shotgun (WGS) entry which is preliminary data.</text>
</comment>
<dbReference type="PANTHER" id="PTHR10434">
    <property type="entry name" value="1-ACYL-SN-GLYCEROL-3-PHOSPHATE ACYLTRANSFERASE"/>
    <property type="match status" value="1"/>
</dbReference>
<dbReference type="Proteomes" id="UP000321248">
    <property type="component" value="Unassembled WGS sequence"/>
</dbReference>
<organism evidence="5 6">
    <name type="scientific">Alkalisalibacterium limincola</name>
    <dbReference type="NCBI Taxonomy" id="2699169"/>
    <lineage>
        <taxon>Bacteria</taxon>
        <taxon>Pseudomonadati</taxon>
        <taxon>Pseudomonadota</taxon>
        <taxon>Gammaproteobacteria</taxon>
        <taxon>Lysobacterales</taxon>
        <taxon>Lysobacteraceae</taxon>
        <taxon>Alkalisalibacterium</taxon>
    </lineage>
</organism>
<evidence type="ECO:0000256" key="1">
    <source>
        <dbReference type="ARBA" id="ARBA00005189"/>
    </source>
</evidence>
<comment type="pathway">
    <text evidence="1">Lipid metabolism.</text>
</comment>
<reference evidence="5 6" key="1">
    <citation type="submission" date="2019-08" db="EMBL/GenBank/DDBJ databases">
        <authorList>
            <person name="Karlyshev A.V."/>
        </authorList>
    </citation>
    <scope>NUCLEOTIDE SEQUENCE [LARGE SCALE GENOMIC DNA]</scope>
    <source>
        <strain evidence="5 6">Alg18-2.2</strain>
    </source>
</reference>
<dbReference type="Pfam" id="PF01553">
    <property type="entry name" value="Acyltransferase"/>
    <property type="match status" value="1"/>
</dbReference>
<evidence type="ECO:0000313" key="6">
    <source>
        <dbReference type="Proteomes" id="UP000321248"/>
    </source>
</evidence>
<dbReference type="RefSeq" id="WP_147892236.1">
    <property type="nucleotide sequence ID" value="NZ_VRTS01000008.1"/>
</dbReference>
<keyword evidence="2" id="KW-0808">Transferase</keyword>
<accession>A0A5C8KJJ3</accession>
<protein>
    <submittedName>
        <fullName evidence="5">Acyltransferase</fullName>
    </submittedName>
</protein>
<keyword evidence="6" id="KW-1185">Reference proteome</keyword>
<evidence type="ECO:0000256" key="3">
    <source>
        <dbReference type="ARBA" id="ARBA00023315"/>
    </source>
</evidence>
<proteinExistence type="predicted"/>
<dbReference type="InterPro" id="IPR002123">
    <property type="entry name" value="Plipid/glycerol_acylTrfase"/>
</dbReference>
<feature type="domain" description="Phospholipid/glycerol acyltransferase" evidence="4">
    <location>
        <begin position="46"/>
        <end position="158"/>
    </location>
</feature>
<keyword evidence="3 5" id="KW-0012">Acyltransferase</keyword>
<evidence type="ECO:0000313" key="5">
    <source>
        <dbReference type="EMBL" id="TXK60777.1"/>
    </source>
</evidence>
<gene>
    <name evidence="5" type="ORF">FU658_11670</name>
</gene>
<dbReference type="SMART" id="SM00563">
    <property type="entry name" value="PlsC"/>
    <property type="match status" value="1"/>
</dbReference>
<name>A0A5C8KJJ3_9GAMM</name>